<dbReference type="Proteomes" id="UP000009168">
    <property type="component" value="Unassembled WGS sequence"/>
</dbReference>
<feature type="signal peptide" evidence="2">
    <location>
        <begin position="1"/>
        <end position="23"/>
    </location>
</feature>
<keyword evidence="2" id="KW-0732">Signal</keyword>
<dbReference type="InParanoid" id="W7XEX4"/>
<feature type="transmembrane region" description="Helical" evidence="1">
    <location>
        <begin position="94"/>
        <end position="113"/>
    </location>
</feature>
<protein>
    <submittedName>
        <fullName evidence="3">Transmembrane protein, putative</fullName>
    </submittedName>
</protein>
<dbReference type="AlphaFoldDB" id="W7XEX4"/>
<sequence length="118" mass="14351">MYFMLSSLKWLLSIFLQEQKDYCWKVNLIQQEKSFKAFLVALQGFSVQKANCISNSQNLHFHKKHQKRCYFFIYLVNMLENFAFLLYFDQEKTQTYFVMSMTIILIYLILIFIRNSKI</sequence>
<feature type="transmembrane region" description="Helical" evidence="1">
    <location>
        <begin position="69"/>
        <end position="88"/>
    </location>
</feature>
<proteinExistence type="predicted"/>
<keyword evidence="4" id="KW-1185">Reference proteome</keyword>
<organism evidence="3 4">
    <name type="scientific">Tetrahymena thermophila (strain SB210)</name>
    <dbReference type="NCBI Taxonomy" id="312017"/>
    <lineage>
        <taxon>Eukaryota</taxon>
        <taxon>Sar</taxon>
        <taxon>Alveolata</taxon>
        <taxon>Ciliophora</taxon>
        <taxon>Intramacronucleata</taxon>
        <taxon>Oligohymenophorea</taxon>
        <taxon>Hymenostomatida</taxon>
        <taxon>Tetrahymenina</taxon>
        <taxon>Tetrahymenidae</taxon>
        <taxon>Tetrahymena</taxon>
    </lineage>
</organism>
<keyword evidence="1" id="KW-1133">Transmembrane helix</keyword>
<evidence type="ECO:0000256" key="1">
    <source>
        <dbReference type="SAM" id="Phobius"/>
    </source>
</evidence>
<dbReference type="GeneID" id="24436802"/>
<gene>
    <name evidence="3" type="ORF">TTHERM_000011529</name>
</gene>
<dbReference type="RefSeq" id="XP_012651121.1">
    <property type="nucleotide sequence ID" value="XM_012795667.1"/>
</dbReference>
<keyword evidence="1 3" id="KW-0812">Transmembrane</keyword>
<reference evidence="4" key="1">
    <citation type="journal article" date="2006" name="PLoS Biol.">
        <title>Macronuclear genome sequence of the ciliate Tetrahymena thermophila, a model eukaryote.</title>
        <authorList>
            <person name="Eisen J.A."/>
            <person name="Coyne R.S."/>
            <person name="Wu M."/>
            <person name="Wu D."/>
            <person name="Thiagarajan M."/>
            <person name="Wortman J.R."/>
            <person name="Badger J.H."/>
            <person name="Ren Q."/>
            <person name="Amedeo P."/>
            <person name="Jones K.M."/>
            <person name="Tallon L.J."/>
            <person name="Delcher A.L."/>
            <person name="Salzberg S.L."/>
            <person name="Silva J.C."/>
            <person name="Haas B.J."/>
            <person name="Majoros W.H."/>
            <person name="Farzad M."/>
            <person name="Carlton J.M."/>
            <person name="Smith R.K. Jr."/>
            <person name="Garg J."/>
            <person name="Pearlman R.E."/>
            <person name="Karrer K.M."/>
            <person name="Sun L."/>
            <person name="Manning G."/>
            <person name="Elde N.C."/>
            <person name="Turkewitz A.P."/>
            <person name="Asai D.J."/>
            <person name="Wilkes D.E."/>
            <person name="Wang Y."/>
            <person name="Cai H."/>
            <person name="Collins K."/>
            <person name="Stewart B.A."/>
            <person name="Lee S.R."/>
            <person name="Wilamowska K."/>
            <person name="Weinberg Z."/>
            <person name="Ruzzo W.L."/>
            <person name="Wloga D."/>
            <person name="Gaertig J."/>
            <person name="Frankel J."/>
            <person name="Tsao C.-C."/>
            <person name="Gorovsky M.A."/>
            <person name="Keeling P.J."/>
            <person name="Waller R.F."/>
            <person name="Patron N.J."/>
            <person name="Cherry J.M."/>
            <person name="Stover N.A."/>
            <person name="Krieger C.J."/>
            <person name="del Toro C."/>
            <person name="Ryder H.F."/>
            <person name="Williamson S.C."/>
            <person name="Barbeau R.A."/>
            <person name="Hamilton E.P."/>
            <person name="Orias E."/>
        </authorList>
    </citation>
    <scope>NUCLEOTIDE SEQUENCE [LARGE SCALE GENOMIC DNA]</scope>
    <source>
        <strain evidence="4">SB210</strain>
    </source>
</reference>
<keyword evidence="1" id="KW-0472">Membrane</keyword>
<feature type="chain" id="PRO_5004903604" evidence="2">
    <location>
        <begin position="24"/>
        <end position="118"/>
    </location>
</feature>
<dbReference type="KEGG" id="tet:TTHERM_000011529"/>
<dbReference type="EMBL" id="GG662845">
    <property type="protein sequence ID" value="EWS76337.1"/>
    <property type="molecule type" value="Genomic_DNA"/>
</dbReference>
<evidence type="ECO:0000313" key="4">
    <source>
        <dbReference type="Proteomes" id="UP000009168"/>
    </source>
</evidence>
<accession>W7XEX4</accession>
<name>W7XEX4_TETTS</name>
<evidence type="ECO:0000256" key="2">
    <source>
        <dbReference type="SAM" id="SignalP"/>
    </source>
</evidence>
<evidence type="ECO:0000313" key="3">
    <source>
        <dbReference type="EMBL" id="EWS76337.1"/>
    </source>
</evidence>